<dbReference type="Proteomes" id="UP000799757">
    <property type="component" value="Unassembled WGS sequence"/>
</dbReference>
<dbReference type="AlphaFoldDB" id="A0A6A6WY50"/>
<organism evidence="1 2">
    <name type="scientific">Melanomma pulvis-pyrius CBS 109.77</name>
    <dbReference type="NCBI Taxonomy" id="1314802"/>
    <lineage>
        <taxon>Eukaryota</taxon>
        <taxon>Fungi</taxon>
        <taxon>Dikarya</taxon>
        <taxon>Ascomycota</taxon>
        <taxon>Pezizomycotina</taxon>
        <taxon>Dothideomycetes</taxon>
        <taxon>Pleosporomycetidae</taxon>
        <taxon>Pleosporales</taxon>
        <taxon>Melanommataceae</taxon>
        <taxon>Melanomma</taxon>
    </lineage>
</organism>
<accession>A0A6A6WY50</accession>
<keyword evidence="2" id="KW-1185">Reference proteome</keyword>
<gene>
    <name evidence="1" type="ORF">K505DRAFT_101545</name>
</gene>
<name>A0A6A6WY50_9PLEO</name>
<sequence>MVCDTTRNPHEEEFADHHPSVLQIRKCYTHHIRAIRMPCLDVESDVISKLVASRESCVEGRAKASEPRSHPASISSTGLILDVDETATSRFVARLLHRTCCKRCKCCESVAQDSSHLEHARQVRTNILVSHMKLRQFNSNKAGSKLLLHYDARFLCRIHRAASSANLQNRLPIFHEPTNDPREMERNLT</sequence>
<dbReference type="EMBL" id="MU002180">
    <property type="protein sequence ID" value="KAF2788861.1"/>
    <property type="molecule type" value="Genomic_DNA"/>
</dbReference>
<protein>
    <submittedName>
        <fullName evidence="1">Uncharacterized protein</fullName>
    </submittedName>
</protein>
<evidence type="ECO:0000313" key="2">
    <source>
        <dbReference type="Proteomes" id="UP000799757"/>
    </source>
</evidence>
<reference evidence="1" key="1">
    <citation type="journal article" date="2020" name="Stud. Mycol.">
        <title>101 Dothideomycetes genomes: a test case for predicting lifestyles and emergence of pathogens.</title>
        <authorList>
            <person name="Haridas S."/>
            <person name="Albert R."/>
            <person name="Binder M."/>
            <person name="Bloem J."/>
            <person name="Labutti K."/>
            <person name="Salamov A."/>
            <person name="Andreopoulos B."/>
            <person name="Baker S."/>
            <person name="Barry K."/>
            <person name="Bills G."/>
            <person name="Bluhm B."/>
            <person name="Cannon C."/>
            <person name="Castanera R."/>
            <person name="Culley D."/>
            <person name="Daum C."/>
            <person name="Ezra D."/>
            <person name="Gonzalez J."/>
            <person name="Henrissat B."/>
            <person name="Kuo A."/>
            <person name="Liang C."/>
            <person name="Lipzen A."/>
            <person name="Lutzoni F."/>
            <person name="Magnuson J."/>
            <person name="Mondo S."/>
            <person name="Nolan M."/>
            <person name="Ohm R."/>
            <person name="Pangilinan J."/>
            <person name="Park H.-J."/>
            <person name="Ramirez L."/>
            <person name="Alfaro M."/>
            <person name="Sun H."/>
            <person name="Tritt A."/>
            <person name="Yoshinaga Y."/>
            <person name="Zwiers L.-H."/>
            <person name="Turgeon B."/>
            <person name="Goodwin S."/>
            <person name="Spatafora J."/>
            <person name="Crous P."/>
            <person name="Grigoriev I."/>
        </authorList>
    </citation>
    <scope>NUCLEOTIDE SEQUENCE</scope>
    <source>
        <strain evidence="1">CBS 109.77</strain>
    </source>
</reference>
<evidence type="ECO:0000313" key="1">
    <source>
        <dbReference type="EMBL" id="KAF2788861.1"/>
    </source>
</evidence>
<proteinExistence type="predicted"/>